<dbReference type="AlphaFoldDB" id="A0ABD5NQM2"/>
<comment type="caution">
    <text evidence="2">The sequence shown here is derived from an EMBL/GenBank/DDBJ whole genome shotgun (WGS) entry which is preliminary data.</text>
</comment>
<dbReference type="Proteomes" id="UP001595846">
    <property type="component" value="Unassembled WGS sequence"/>
</dbReference>
<proteinExistence type="predicted"/>
<evidence type="ECO:0000313" key="3">
    <source>
        <dbReference type="Proteomes" id="UP001595846"/>
    </source>
</evidence>
<name>A0ABD5NQM2_9EURY</name>
<dbReference type="GeneID" id="73901983"/>
<evidence type="ECO:0000256" key="1">
    <source>
        <dbReference type="SAM" id="Phobius"/>
    </source>
</evidence>
<evidence type="ECO:0000313" key="2">
    <source>
        <dbReference type="EMBL" id="MFC3959328.1"/>
    </source>
</evidence>
<keyword evidence="1" id="KW-0472">Membrane</keyword>
<gene>
    <name evidence="2" type="ORF">ACFOUR_13265</name>
</gene>
<dbReference type="RefSeq" id="WP_256532878.1">
    <property type="nucleotide sequence ID" value="NZ_CP101824.1"/>
</dbReference>
<protein>
    <submittedName>
        <fullName evidence="2">Uncharacterized protein</fullName>
    </submittedName>
</protein>
<organism evidence="2 3">
    <name type="scientific">Halovivax cerinus</name>
    <dbReference type="NCBI Taxonomy" id="1487865"/>
    <lineage>
        <taxon>Archaea</taxon>
        <taxon>Methanobacteriati</taxon>
        <taxon>Methanobacteriota</taxon>
        <taxon>Stenosarchaea group</taxon>
        <taxon>Halobacteria</taxon>
        <taxon>Halobacteriales</taxon>
        <taxon>Natrialbaceae</taxon>
        <taxon>Halovivax</taxon>
    </lineage>
</organism>
<feature type="transmembrane region" description="Helical" evidence="1">
    <location>
        <begin position="12"/>
        <end position="34"/>
    </location>
</feature>
<keyword evidence="3" id="KW-1185">Reference proteome</keyword>
<dbReference type="InterPro" id="IPR055934">
    <property type="entry name" value="DUF7512"/>
</dbReference>
<keyword evidence="1" id="KW-1133">Transmembrane helix</keyword>
<sequence>MIDFASLSPTAQALALVGVILVEALVLYGGYGLLERVVAPPLVRTITES</sequence>
<reference evidence="2 3" key="1">
    <citation type="journal article" date="2019" name="Int. J. Syst. Evol. Microbiol.">
        <title>The Global Catalogue of Microorganisms (GCM) 10K type strain sequencing project: providing services to taxonomists for standard genome sequencing and annotation.</title>
        <authorList>
            <consortium name="The Broad Institute Genomics Platform"/>
            <consortium name="The Broad Institute Genome Sequencing Center for Infectious Disease"/>
            <person name="Wu L."/>
            <person name="Ma J."/>
        </authorList>
    </citation>
    <scope>NUCLEOTIDE SEQUENCE [LARGE SCALE GENOMIC DNA]</scope>
    <source>
        <strain evidence="2 3">IBRC-M 10256</strain>
    </source>
</reference>
<keyword evidence="1" id="KW-0812">Transmembrane</keyword>
<dbReference type="Pfam" id="PF24352">
    <property type="entry name" value="DUF7512"/>
    <property type="match status" value="1"/>
</dbReference>
<accession>A0ABD5NQM2</accession>
<dbReference type="EMBL" id="JBHSAQ010000011">
    <property type="protein sequence ID" value="MFC3959328.1"/>
    <property type="molecule type" value="Genomic_DNA"/>
</dbReference>